<name>A0A0V1L685_9BILA</name>
<gene>
    <name evidence="1" type="ORF">T02_7455</name>
</gene>
<keyword evidence="2" id="KW-1185">Reference proteome</keyword>
<protein>
    <submittedName>
        <fullName evidence="1">Uncharacterized protein</fullName>
    </submittedName>
</protein>
<reference evidence="1 2" key="1">
    <citation type="submission" date="2015-05" db="EMBL/GenBank/DDBJ databases">
        <title>Evolution of Trichinella species and genotypes.</title>
        <authorList>
            <person name="Korhonen P.K."/>
            <person name="Edoardo P."/>
            <person name="Giuseppe L.R."/>
            <person name="Gasser R.B."/>
        </authorList>
    </citation>
    <scope>NUCLEOTIDE SEQUENCE [LARGE SCALE GENOMIC DNA]</scope>
    <source>
        <strain evidence="1">ISS10</strain>
    </source>
</reference>
<organism evidence="1 2">
    <name type="scientific">Trichinella nativa</name>
    <dbReference type="NCBI Taxonomy" id="6335"/>
    <lineage>
        <taxon>Eukaryota</taxon>
        <taxon>Metazoa</taxon>
        <taxon>Ecdysozoa</taxon>
        <taxon>Nematoda</taxon>
        <taxon>Enoplea</taxon>
        <taxon>Dorylaimia</taxon>
        <taxon>Trichinellida</taxon>
        <taxon>Trichinellidae</taxon>
        <taxon>Trichinella</taxon>
    </lineage>
</organism>
<dbReference type="AlphaFoldDB" id="A0A0V1L685"/>
<dbReference type="Proteomes" id="UP000054721">
    <property type="component" value="Unassembled WGS sequence"/>
</dbReference>
<comment type="caution">
    <text evidence="1">The sequence shown here is derived from an EMBL/GenBank/DDBJ whole genome shotgun (WGS) entry which is preliminary data.</text>
</comment>
<dbReference type="EMBL" id="JYDW01000125">
    <property type="protein sequence ID" value="KRZ54993.1"/>
    <property type="molecule type" value="Genomic_DNA"/>
</dbReference>
<proteinExistence type="predicted"/>
<dbReference type="OrthoDB" id="5935690at2759"/>
<accession>A0A0V1L685</accession>
<evidence type="ECO:0000313" key="1">
    <source>
        <dbReference type="EMBL" id="KRZ54993.1"/>
    </source>
</evidence>
<evidence type="ECO:0000313" key="2">
    <source>
        <dbReference type="Proteomes" id="UP000054721"/>
    </source>
</evidence>
<sequence>MKGATPNELVKGVTANQMSIIGIETEPAECNATGYTSGTIPLRNGQSHLLKVDPASTGTCAMRLSRGGPRGRPLVPQPGEEEVSCENMDFHHLRRLGSRRAV</sequence>